<sequence>AAADFAARHHAAAHYSLLGLQRADCADVAQLGNPGGIGPLRCGQRVYSPRPRGGAGRFGAAAEWWQAQANNGG</sequence>
<evidence type="ECO:0000313" key="1">
    <source>
        <dbReference type="EMBL" id="GFD56017.1"/>
    </source>
</evidence>
<feature type="non-terminal residue" evidence="1">
    <location>
        <position position="73"/>
    </location>
</feature>
<protein>
    <submittedName>
        <fullName evidence="1">Uncharacterized protein</fullName>
    </submittedName>
</protein>
<gene>
    <name evidence="1" type="ORF">Tci_927986</name>
</gene>
<accession>A0A699X8G2</accession>
<reference evidence="1" key="1">
    <citation type="journal article" date="2019" name="Sci. Rep.">
        <title>Draft genome of Tanacetum cinerariifolium, the natural source of mosquito coil.</title>
        <authorList>
            <person name="Yamashiro T."/>
            <person name="Shiraishi A."/>
            <person name="Satake H."/>
            <person name="Nakayama K."/>
        </authorList>
    </citation>
    <scope>NUCLEOTIDE SEQUENCE</scope>
</reference>
<comment type="caution">
    <text evidence="1">The sequence shown here is derived from an EMBL/GenBank/DDBJ whole genome shotgun (WGS) entry which is preliminary data.</text>
</comment>
<name>A0A699X8G2_TANCI</name>
<proteinExistence type="predicted"/>
<dbReference type="AlphaFoldDB" id="A0A699X8G2"/>
<dbReference type="EMBL" id="BKCJ011824434">
    <property type="protein sequence ID" value="GFD56017.1"/>
    <property type="molecule type" value="Genomic_DNA"/>
</dbReference>
<organism evidence="1">
    <name type="scientific">Tanacetum cinerariifolium</name>
    <name type="common">Dalmatian daisy</name>
    <name type="synonym">Chrysanthemum cinerariifolium</name>
    <dbReference type="NCBI Taxonomy" id="118510"/>
    <lineage>
        <taxon>Eukaryota</taxon>
        <taxon>Viridiplantae</taxon>
        <taxon>Streptophyta</taxon>
        <taxon>Embryophyta</taxon>
        <taxon>Tracheophyta</taxon>
        <taxon>Spermatophyta</taxon>
        <taxon>Magnoliopsida</taxon>
        <taxon>eudicotyledons</taxon>
        <taxon>Gunneridae</taxon>
        <taxon>Pentapetalae</taxon>
        <taxon>asterids</taxon>
        <taxon>campanulids</taxon>
        <taxon>Asterales</taxon>
        <taxon>Asteraceae</taxon>
        <taxon>Asteroideae</taxon>
        <taxon>Anthemideae</taxon>
        <taxon>Anthemidinae</taxon>
        <taxon>Tanacetum</taxon>
    </lineage>
</organism>
<feature type="non-terminal residue" evidence="1">
    <location>
        <position position="1"/>
    </location>
</feature>